<dbReference type="Proteomes" id="UP000008212">
    <property type="component" value="Chromosome"/>
</dbReference>
<proteinExistence type="predicted"/>
<dbReference type="KEGG" id="tde:TDE_0458"/>
<dbReference type="STRING" id="243275.TDE_0458"/>
<dbReference type="EMBL" id="AE017226">
    <property type="protein sequence ID" value="AAS10953.1"/>
    <property type="molecule type" value="Genomic_DNA"/>
</dbReference>
<dbReference type="PaxDb" id="243275-TDE_0458"/>
<gene>
    <name evidence="1" type="ordered locus">TDE_0458</name>
</gene>
<reference evidence="1 2" key="1">
    <citation type="journal article" date="2004" name="Proc. Natl. Acad. Sci. U.S.A.">
        <title>Comparison of the genome of the oral pathogen Treponema denticola with other spirochete genomes.</title>
        <authorList>
            <person name="Seshadri R."/>
            <person name="Myers G.S."/>
            <person name="Tettelin H."/>
            <person name="Eisen J.A."/>
            <person name="Heidelberg J.F."/>
            <person name="Dodson R.J."/>
            <person name="Davidsen T.M."/>
            <person name="DeBoy R.T."/>
            <person name="Fouts D.E."/>
            <person name="Haft D.H."/>
            <person name="Selengut J."/>
            <person name="Ren Q."/>
            <person name="Brinkac L.M."/>
            <person name="Madupu R."/>
            <person name="Kolonay J."/>
            <person name="Durkin S.A."/>
            <person name="Daugherty S.C."/>
            <person name="Shetty J."/>
            <person name="Shvartsbeyn A."/>
            <person name="Gebregeorgis E."/>
            <person name="Geer K."/>
            <person name="Tsegaye G."/>
            <person name="Malek J."/>
            <person name="Ayodeji B."/>
            <person name="Shatsman S."/>
            <person name="McLeod M.P."/>
            <person name="Smajs D."/>
            <person name="Howell J.K."/>
            <person name="Pal S."/>
            <person name="Amin A."/>
            <person name="Vashisth P."/>
            <person name="McNeill T.Z."/>
            <person name="Xiang Q."/>
            <person name="Sodergren E."/>
            <person name="Baca E."/>
            <person name="Weinstock G.M."/>
            <person name="Norris S.J."/>
            <person name="Fraser C.M."/>
            <person name="Paulsen I.T."/>
        </authorList>
    </citation>
    <scope>NUCLEOTIDE SEQUENCE [LARGE SCALE GENOMIC DNA]</scope>
    <source>
        <strain evidence="2">ATCC 35405 / DSM 14222 / CIP 103919 / JCM 8153 / KCTC 15104</strain>
    </source>
</reference>
<accession>Q73QI5</accession>
<sequence length="37" mass="4413">MIKKKKSNLVFFHGKKSKKSETYFCSLYNFTLDSCNF</sequence>
<keyword evidence="2" id="KW-1185">Reference proteome</keyword>
<dbReference type="HOGENOM" id="CLU_3349891_0_0_12"/>
<organism evidence="1 2">
    <name type="scientific">Treponema denticola (strain ATCC 35405 / DSM 14222 / CIP 103919 / JCM 8153 / KCTC 15104)</name>
    <dbReference type="NCBI Taxonomy" id="243275"/>
    <lineage>
        <taxon>Bacteria</taxon>
        <taxon>Pseudomonadati</taxon>
        <taxon>Spirochaetota</taxon>
        <taxon>Spirochaetia</taxon>
        <taxon>Spirochaetales</taxon>
        <taxon>Treponemataceae</taxon>
        <taxon>Treponema</taxon>
    </lineage>
</organism>
<evidence type="ECO:0000313" key="2">
    <source>
        <dbReference type="Proteomes" id="UP000008212"/>
    </source>
</evidence>
<evidence type="ECO:0000313" key="1">
    <source>
        <dbReference type="EMBL" id="AAS10953.1"/>
    </source>
</evidence>
<dbReference type="OrthoDB" id="9881155at2"/>
<dbReference type="AlphaFoldDB" id="Q73QI5"/>
<protein>
    <submittedName>
        <fullName evidence="1">Uncharacterized protein</fullName>
    </submittedName>
</protein>
<name>Q73QI5_TREDE</name>